<organism evidence="2 3">
    <name type="scientific">Sphingomonas xanthus</name>
    <dbReference type="NCBI Taxonomy" id="2594473"/>
    <lineage>
        <taxon>Bacteria</taxon>
        <taxon>Pseudomonadati</taxon>
        <taxon>Pseudomonadota</taxon>
        <taxon>Alphaproteobacteria</taxon>
        <taxon>Sphingomonadales</taxon>
        <taxon>Sphingomonadaceae</taxon>
        <taxon>Sphingomonas</taxon>
    </lineage>
</organism>
<dbReference type="Gene3D" id="3.10.450.50">
    <property type="match status" value="1"/>
</dbReference>
<dbReference type="RefSeq" id="WP_147493729.1">
    <property type="nucleotide sequence ID" value="NZ_CP041659.1"/>
</dbReference>
<sequence>MINLMPIIETMEHRWMRAWAGRDPKELKALTARKFRLVMGSRPAAILDATSWLDAAATRFRCTSYRFGDIYVRDLGSVAVFAAQLTIKASMDDQDWSGEYWVTDIWQKSRVRRRWRLIERVLSRPEPNGQIPAGIQSLQLWRRG</sequence>
<evidence type="ECO:0000313" key="2">
    <source>
        <dbReference type="EMBL" id="QDP19275.1"/>
    </source>
</evidence>
<dbReference type="KEGG" id="sxa:FMM02_04420"/>
<dbReference type="InterPro" id="IPR027843">
    <property type="entry name" value="DUF4440"/>
</dbReference>
<dbReference type="AlphaFoldDB" id="A0A516IQU9"/>
<gene>
    <name evidence="2" type="ORF">FMM02_04420</name>
</gene>
<accession>A0A516IQU9</accession>
<dbReference type="EMBL" id="CP041659">
    <property type="protein sequence ID" value="QDP19275.1"/>
    <property type="molecule type" value="Genomic_DNA"/>
</dbReference>
<feature type="domain" description="DUF4440" evidence="1">
    <location>
        <begin position="8"/>
        <end position="117"/>
    </location>
</feature>
<dbReference type="Pfam" id="PF14534">
    <property type="entry name" value="DUF4440"/>
    <property type="match status" value="1"/>
</dbReference>
<evidence type="ECO:0000259" key="1">
    <source>
        <dbReference type="Pfam" id="PF14534"/>
    </source>
</evidence>
<proteinExistence type="predicted"/>
<evidence type="ECO:0000313" key="3">
    <source>
        <dbReference type="Proteomes" id="UP000321857"/>
    </source>
</evidence>
<dbReference type="InterPro" id="IPR032710">
    <property type="entry name" value="NTF2-like_dom_sf"/>
</dbReference>
<name>A0A516IQU9_9SPHN</name>
<dbReference type="Proteomes" id="UP000321857">
    <property type="component" value="Chromosome"/>
</dbReference>
<reference evidence="2 3" key="1">
    <citation type="submission" date="2019-07" db="EMBL/GenBank/DDBJ databases">
        <title>Sphingomonas AE3 Genome sequencing and assembly.</title>
        <authorList>
            <person name="Kim H."/>
        </authorList>
    </citation>
    <scope>NUCLEOTIDE SEQUENCE [LARGE SCALE GENOMIC DNA]</scope>
    <source>
        <strain evidence="2 3">AE3</strain>
    </source>
</reference>
<protein>
    <submittedName>
        <fullName evidence="2">Nuclear transport factor 2 family protein</fullName>
    </submittedName>
</protein>
<dbReference type="SUPFAM" id="SSF54427">
    <property type="entry name" value="NTF2-like"/>
    <property type="match status" value="1"/>
</dbReference>
<dbReference type="OrthoDB" id="7564479at2"/>
<keyword evidence="3" id="KW-1185">Reference proteome</keyword>